<dbReference type="PANTHER" id="PTHR43804">
    <property type="entry name" value="LD18447P"/>
    <property type="match status" value="1"/>
</dbReference>
<dbReference type="PANTHER" id="PTHR43804:SF9">
    <property type="entry name" value="PEPTIDE CHAIN RELEASE FACTOR HOMOLOG-RELATED"/>
    <property type="match status" value="1"/>
</dbReference>
<dbReference type="Pfam" id="PF00472">
    <property type="entry name" value="RF-1"/>
    <property type="match status" value="1"/>
</dbReference>
<dbReference type="InterPro" id="IPR000352">
    <property type="entry name" value="Pep_chain_release_fac_I"/>
</dbReference>
<evidence type="ECO:0000313" key="4">
    <source>
        <dbReference type="EMBL" id="AOW20470.1"/>
    </source>
</evidence>
<feature type="domain" description="Prokaryotic-type class I peptide chain release factors" evidence="3">
    <location>
        <begin position="118"/>
        <end position="134"/>
    </location>
</feature>
<sequence>MKKIIQITAGSGPAECCWVVAQVLKHFIKELSDFKMEYAILHKVKGTENRTLQSVTIQLKGKELEPFLNTWIGTIKWIGKSSFRKFHKRNNWFVGIQEVTRISELNFNERDLKYQAIRSSGPGGQHVNKVSSAIRVLHIPTGIQVVVMDSRSQHQNRKVALERIQIKLQEKQIESLKNSMQQQWENHMSLERGNPIKIFTGSDFKQKKKEKSFKTKRNQLKTDLRKQLE</sequence>
<dbReference type="Gene3D" id="3.30.160.20">
    <property type="match status" value="1"/>
</dbReference>
<evidence type="ECO:0000313" key="5">
    <source>
        <dbReference type="Proteomes" id="UP000176050"/>
    </source>
</evidence>
<comment type="similarity">
    <text evidence="1">Belongs to the prokaryotic/mitochondrial release factor family.</text>
</comment>
<dbReference type="InterPro" id="IPR017509">
    <property type="entry name" value="PrfH"/>
</dbReference>
<dbReference type="AlphaFoldDB" id="A0A1D8P7B0"/>
<dbReference type="GO" id="GO:0003747">
    <property type="term" value="F:translation release factor activity"/>
    <property type="evidence" value="ECO:0007669"/>
    <property type="project" value="InterPro"/>
</dbReference>
<reference evidence="4 5" key="1">
    <citation type="submission" date="2016-10" db="EMBL/GenBank/DDBJ databases">
        <title>Lutibacter sp. LPB0138, isolated from marine gastropod.</title>
        <authorList>
            <person name="Kim E."/>
            <person name="Yi H."/>
        </authorList>
    </citation>
    <scope>NUCLEOTIDE SEQUENCE [LARGE SCALE GENOMIC DNA]</scope>
    <source>
        <strain evidence="4 5">LPB0138</strain>
    </source>
</reference>
<keyword evidence="5" id="KW-1185">Reference proteome</keyword>
<feature type="compositionally biased region" description="Basic and acidic residues" evidence="2">
    <location>
        <begin position="220"/>
        <end position="229"/>
    </location>
</feature>
<evidence type="ECO:0000256" key="2">
    <source>
        <dbReference type="SAM" id="MobiDB-lite"/>
    </source>
</evidence>
<dbReference type="InterPro" id="IPR050057">
    <property type="entry name" value="Prokaryotic/Mito_RF"/>
</dbReference>
<dbReference type="RefSeq" id="WP_070236613.1">
    <property type="nucleotide sequence ID" value="NZ_CP017478.1"/>
</dbReference>
<dbReference type="Proteomes" id="UP000176050">
    <property type="component" value="Chromosome"/>
</dbReference>
<dbReference type="EMBL" id="CP017478">
    <property type="protein sequence ID" value="AOW20470.1"/>
    <property type="molecule type" value="Genomic_DNA"/>
</dbReference>
<dbReference type="NCBIfam" id="TIGR03072">
    <property type="entry name" value="release_prfH"/>
    <property type="match status" value="1"/>
</dbReference>
<accession>A0A1D8P7B0</accession>
<name>A0A1D8P7B0_9FLAO</name>
<dbReference type="Gene3D" id="3.30.70.1660">
    <property type="match status" value="1"/>
</dbReference>
<dbReference type="InterPro" id="IPR045853">
    <property type="entry name" value="Pep_chain_release_fac_I_sf"/>
</dbReference>
<dbReference type="OrthoDB" id="9815709at2"/>
<dbReference type="STRING" id="1850246.LPB138_07190"/>
<proteinExistence type="inferred from homology"/>
<feature type="compositionally biased region" description="Basic residues" evidence="2">
    <location>
        <begin position="206"/>
        <end position="219"/>
    </location>
</feature>
<evidence type="ECO:0000259" key="3">
    <source>
        <dbReference type="PROSITE" id="PS00745"/>
    </source>
</evidence>
<protein>
    <submittedName>
        <fullName evidence="4">Peptide chain release factor-like protein</fullName>
    </submittedName>
</protein>
<feature type="region of interest" description="Disordered" evidence="2">
    <location>
        <begin position="201"/>
        <end position="229"/>
    </location>
</feature>
<dbReference type="KEGG" id="lul:LPB138_07190"/>
<evidence type="ECO:0000256" key="1">
    <source>
        <dbReference type="ARBA" id="ARBA00010835"/>
    </source>
</evidence>
<gene>
    <name evidence="4" type="ORF">LPB138_07190</name>
</gene>
<organism evidence="4 5">
    <name type="scientific">Urechidicola croceus</name>
    <dbReference type="NCBI Taxonomy" id="1850246"/>
    <lineage>
        <taxon>Bacteria</taxon>
        <taxon>Pseudomonadati</taxon>
        <taxon>Bacteroidota</taxon>
        <taxon>Flavobacteriia</taxon>
        <taxon>Flavobacteriales</taxon>
        <taxon>Flavobacteriaceae</taxon>
        <taxon>Urechidicola</taxon>
    </lineage>
</organism>
<dbReference type="PROSITE" id="PS00745">
    <property type="entry name" value="RF_PROK_I"/>
    <property type="match status" value="1"/>
</dbReference>
<dbReference type="SUPFAM" id="SSF75620">
    <property type="entry name" value="Release factor"/>
    <property type="match status" value="1"/>
</dbReference>